<dbReference type="NCBIfam" id="NF033550">
    <property type="entry name" value="transpos_ISL3"/>
    <property type="match status" value="1"/>
</dbReference>
<sequence length="435" mass="47717">MQRSAIADTICRTIELGVTITDAALDGEDRTHVFCQVLAPQDGCPRCGQAGRLRDHVDREVADLPIVGHPTRLHVKVPRYACTNAGCATSVFRADISSIVAPRAQVTRRTTAWIMRRMIVDKMSVSAVAASVGLSWNTVNTLALDAAHTLASAPARLAGVRVLGVDEHKWKHVRGTGNSSFVTVLVDLTPVVDGTGPARLLDMVAGRSKAALADWLGARDQSFRDRIRVVAMDGFTGYRTATAEALEKARPVMDPFHVIHLAAQKLTLCRQRVQQDTCGHRGRSGDPLFGIRRTLLTRIGLLTDKQKTRLRSGLEAHEDHLAVAISYAIYQQLIEAYDQERKRDGKVLMYKVLKKIHTGLPAGLLELAQLGRSLWARRAEILAYFDTGASNGPVEAINGRLEHLRGIALGFRNLNHYILRSLIHSGGLAERLHAL</sequence>
<proteinExistence type="predicted"/>
<feature type="domain" description="Transposase IS204/IS1001/IS1096/IS1165 DDE" evidence="1">
    <location>
        <begin position="163"/>
        <end position="420"/>
    </location>
</feature>
<name>A0A2I1R5E1_9ACTN</name>
<organism evidence="4 5">
    <name type="scientific">Gordonia terrae</name>
    <dbReference type="NCBI Taxonomy" id="2055"/>
    <lineage>
        <taxon>Bacteria</taxon>
        <taxon>Bacillati</taxon>
        <taxon>Actinomycetota</taxon>
        <taxon>Actinomycetes</taxon>
        <taxon>Mycobacteriales</taxon>
        <taxon>Gordoniaceae</taxon>
        <taxon>Gordonia</taxon>
    </lineage>
</organism>
<dbReference type="InterPro" id="IPR032877">
    <property type="entry name" value="Transposase_HTH"/>
</dbReference>
<dbReference type="PANTHER" id="PTHR33498:SF1">
    <property type="entry name" value="TRANSPOSASE FOR INSERTION SEQUENCE ELEMENT IS1557"/>
    <property type="match status" value="1"/>
</dbReference>
<evidence type="ECO:0000313" key="4">
    <source>
        <dbReference type="EMBL" id="PKZ64342.1"/>
    </source>
</evidence>
<dbReference type="EMBL" id="PKJC01000014">
    <property type="protein sequence ID" value="PKZ64342.1"/>
    <property type="molecule type" value="Genomic_DNA"/>
</dbReference>
<dbReference type="PANTHER" id="PTHR33498">
    <property type="entry name" value="TRANSPOSASE FOR INSERTION SEQUENCE ELEMENT IS1557"/>
    <property type="match status" value="1"/>
</dbReference>
<dbReference type="InterPro" id="IPR029261">
    <property type="entry name" value="Transposase_Znf"/>
</dbReference>
<dbReference type="Pfam" id="PF14690">
    <property type="entry name" value="Zn_ribbon_ISL3"/>
    <property type="match status" value="1"/>
</dbReference>
<feature type="domain" description="Transposase IS204/IS1001/IS1096/IS1165 zinc-finger" evidence="3">
    <location>
        <begin position="43"/>
        <end position="84"/>
    </location>
</feature>
<feature type="domain" description="Transposase IS204/IS1001/IS1096/IS1165 helix-turn-helix" evidence="2">
    <location>
        <begin position="99"/>
        <end position="143"/>
    </location>
</feature>
<dbReference type="AlphaFoldDB" id="A0A2I1R5E1"/>
<evidence type="ECO:0000259" key="1">
    <source>
        <dbReference type="Pfam" id="PF01610"/>
    </source>
</evidence>
<evidence type="ECO:0000313" key="5">
    <source>
        <dbReference type="Proteomes" id="UP000234662"/>
    </source>
</evidence>
<evidence type="ECO:0000259" key="2">
    <source>
        <dbReference type="Pfam" id="PF13542"/>
    </source>
</evidence>
<dbReference type="Proteomes" id="UP000234662">
    <property type="component" value="Unassembled WGS sequence"/>
</dbReference>
<dbReference type="Pfam" id="PF13542">
    <property type="entry name" value="HTH_Tnp_ISL3"/>
    <property type="match status" value="1"/>
</dbReference>
<dbReference type="InterPro" id="IPR047951">
    <property type="entry name" value="Transpos_ISL3"/>
</dbReference>
<protein>
    <submittedName>
        <fullName evidence="4">ISL3 family transposase</fullName>
    </submittedName>
</protein>
<dbReference type="RefSeq" id="WP_101821116.1">
    <property type="nucleotide sequence ID" value="NZ_PKJC01000014.1"/>
</dbReference>
<dbReference type="InterPro" id="IPR002560">
    <property type="entry name" value="Transposase_DDE"/>
</dbReference>
<comment type="caution">
    <text evidence="4">The sequence shown here is derived from an EMBL/GenBank/DDBJ whole genome shotgun (WGS) entry which is preliminary data.</text>
</comment>
<gene>
    <name evidence="4" type="ORF">CYJ73_17220</name>
</gene>
<dbReference type="Pfam" id="PF01610">
    <property type="entry name" value="DDE_Tnp_ISL3"/>
    <property type="match status" value="1"/>
</dbReference>
<accession>A0A2I1R5E1</accession>
<evidence type="ECO:0000259" key="3">
    <source>
        <dbReference type="Pfam" id="PF14690"/>
    </source>
</evidence>
<reference evidence="4 5" key="1">
    <citation type="submission" date="2017-12" db="EMBL/GenBank/DDBJ databases">
        <title>Phylogenetic diversity of female urinary microbiome.</title>
        <authorList>
            <person name="Thomas-White K."/>
            <person name="Wolfe A.J."/>
        </authorList>
    </citation>
    <scope>NUCLEOTIDE SEQUENCE [LARGE SCALE GENOMIC DNA]</scope>
    <source>
        <strain evidence="4 5">UMB0777</strain>
    </source>
</reference>